<dbReference type="InterPro" id="IPR036291">
    <property type="entry name" value="NAD(P)-bd_dom_sf"/>
</dbReference>
<reference evidence="11 12" key="1">
    <citation type="submission" date="2012-08" db="EMBL/GenBank/DDBJ databases">
        <title>Whole genome shotgun sequence of Kineosphaera limosa NBRC 100340.</title>
        <authorList>
            <person name="Yoshida I."/>
            <person name="Isaki S."/>
            <person name="Hosoyama A."/>
            <person name="Tsuchikane K."/>
            <person name="Katsumata H."/>
            <person name="Ando Y."/>
            <person name="Ohji S."/>
            <person name="Hamada M."/>
            <person name="Tamura T."/>
            <person name="Yamazoe A."/>
            <person name="Yamazaki S."/>
            <person name="Fujita N."/>
        </authorList>
    </citation>
    <scope>NUCLEOTIDE SEQUENCE [LARGE SCALE GENOMIC DNA]</scope>
    <source>
        <strain evidence="11 12">NBRC 100340</strain>
    </source>
</reference>
<evidence type="ECO:0000313" key="12">
    <source>
        <dbReference type="Proteomes" id="UP000008366"/>
    </source>
</evidence>
<dbReference type="EMBL" id="BAHD01000056">
    <property type="protein sequence ID" value="GAB97096.1"/>
    <property type="molecule type" value="Genomic_DNA"/>
</dbReference>
<feature type="domain" description="Polysaccharide biosynthesis protein CapD-like" evidence="9">
    <location>
        <begin position="24"/>
        <end position="299"/>
    </location>
</feature>
<dbReference type="InterPro" id="IPR051203">
    <property type="entry name" value="Polysaccharide_Synthase-Rel"/>
</dbReference>
<dbReference type="Gene3D" id="3.40.50.720">
    <property type="entry name" value="NAD(P)-binding Rossmann-like Domain"/>
    <property type="match status" value="1"/>
</dbReference>
<dbReference type="CDD" id="cd05237">
    <property type="entry name" value="UDP_invert_4-6DH_SDR_e"/>
    <property type="match status" value="1"/>
</dbReference>
<keyword evidence="12" id="KW-1185">Reference proteome</keyword>
<keyword evidence="6" id="KW-0413">Isomerase</keyword>
<name>K6WTB6_9MICO</name>
<organism evidence="11 12">
    <name type="scientific">Kineosphaera limosa NBRC 100340</name>
    <dbReference type="NCBI Taxonomy" id="1184609"/>
    <lineage>
        <taxon>Bacteria</taxon>
        <taxon>Bacillati</taxon>
        <taxon>Actinomycetota</taxon>
        <taxon>Actinomycetes</taxon>
        <taxon>Micrococcales</taxon>
        <taxon>Dermatophilaceae</taxon>
        <taxon>Kineosphaera</taxon>
    </lineage>
</organism>
<dbReference type="RefSeq" id="WP_006593628.1">
    <property type="nucleotide sequence ID" value="NZ_BAHD01000056.1"/>
</dbReference>
<dbReference type="STRING" id="1184609.KILIM_056_00200"/>
<evidence type="ECO:0000256" key="1">
    <source>
        <dbReference type="ARBA" id="ARBA00000083"/>
    </source>
</evidence>
<dbReference type="Pfam" id="PF02719">
    <property type="entry name" value="Polysacc_synt_2"/>
    <property type="match status" value="1"/>
</dbReference>
<keyword evidence="5" id="KW-0448">Lipopolysaccharide biosynthesis</keyword>
<dbReference type="PANTHER" id="PTHR43318">
    <property type="entry name" value="UDP-N-ACETYLGLUCOSAMINE 4,6-DEHYDRATASE"/>
    <property type="match status" value="1"/>
</dbReference>
<comment type="catalytic activity">
    <reaction evidence="1">
        <text>UDP-alpha-D-glucose = UDP-alpha-D-galactose</text>
        <dbReference type="Rhea" id="RHEA:22168"/>
        <dbReference type="ChEBI" id="CHEBI:58885"/>
        <dbReference type="ChEBI" id="CHEBI:66914"/>
        <dbReference type="EC" id="5.1.3.2"/>
    </reaction>
</comment>
<accession>K6WTB6</accession>
<evidence type="ECO:0000259" key="10">
    <source>
        <dbReference type="Pfam" id="PF08485"/>
    </source>
</evidence>
<dbReference type="InterPro" id="IPR003869">
    <property type="entry name" value="Polysac_CapD-like"/>
</dbReference>
<evidence type="ECO:0000256" key="3">
    <source>
        <dbReference type="ARBA" id="ARBA00013189"/>
    </source>
</evidence>
<dbReference type="EC" id="5.1.3.2" evidence="3"/>
<comment type="similarity">
    <text evidence="2">Belongs to the polysaccharide synthase family.</text>
</comment>
<dbReference type="SUPFAM" id="SSF51735">
    <property type="entry name" value="NAD(P)-binding Rossmann-fold domains"/>
    <property type="match status" value="1"/>
</dbReference>
<dbReference type="InterPro" id="IPR013692">
    <property type="entry name" value="CapD_C"/>
</dbReference>
<protein>
    <recommendedName>
        <fullName evidence="4">UDP-glucose 4-epimerase</fullName>
        <ecNumber evidence="3">5.1.3.2</ecNumber>
    </recommendedName>
    <alternativeName>
        <fullName evidence="8">Galactowaldenase</fullName>
    </alternativeName>
    <alternativeName>
        <fullName evidence="7">UDP-galactose 4-epimerase</fullName>
    </alternativeName>
</protein>
<evidence type="ECO:0000256" key="7">
    <source>
        <dbReference type="ARBA" id="ARBA00031367"/>
    </source>
</evidence>
<evidence type="ECO:0000259" key="9">
    <source>
        <dbReference type="Pfam" id="PF02719"/>
    </source>
</evidence>
<dbReference type="Proteomes" id="UP000008366">
    <property type="component" value="Unassembled WGS sequence"/>
</dbReference>
<feature type="domain" description="UDP-glucose 4-epimerase CapD C-terminal" evidence="10">
    <location>
        <begin position="302"/>
        <end position="347"/>
    </location>
</feature>
<evidence type="ECO:0000256" key="2">
    <source>
        <dbReference type="ARBA" id="ARBA00007430"/>
    </source>
</evidence>
<dbReference type="PANTHER" id="PTHR43318:SF2">
    <property type="entry name" value="UDP-N-ACETYLGLUCOSAMINE 4,6-DEHYDRATASE (INVERTING)"/>
    <property type="match status" value="1"/>
</dbReference>
<gene>
    <name evidence="11" type="ORF">KILIM_056_00200</name>
</gene>
<dbReference type="GO" id="GO:0003978">
    <property type="term" value="F:UDP-glucose 4-epimerase activity"/>
    <property type="evidence" value="ECO:0007669"/>
    <property type="project" value="UniProtKB-EC"/>
</dbReference>
<evidence type="ECO:0000256" key="4">
    <source>
        <dbReference type="ARBA" id="ARBA00018569"/>
    </source>
</evidence>
<comment type="caution">
    <text evidence="11">The sequence shown here is derived from an EMBL/GenBank/DDBJ whole genome shotgun (WGS) entry which is preliminary data.</text>
</comment>
<evidence type="ECO:0000256" key="6">
    <source>
        <dbReference type="ARBA" id="ARBA00023235"/>
    </source>
</evidence>
<dbReference type="AlphaFoldDB" id="K6WTB6"/>
<evidence type="ECO:0000256" key="5">
    <source>
        <dbReference type="ARBA" id="ARBA00022985"/>
    </source>
</evidence>
<dbReference type="Pfam" id="PF08485">
    <property type="entry name" value="Polysacc_syn_2C"/>
    <property type="match status" value="1"/>
</dbReference>
<dbReference type="eggNOG" id="COG1086">
    <property type="taxonomic scope" value="Bacteria"/>
</dbReference>
<proteinExistence type="inferred from homology"/>
<evidence type="ECO:0000313" key="11">
    <source>
        <dbReference type="EMBL" id="GAB97096.1"/>
    </source>
</evidence>
<evidence type="ECO:0000256" key="8">
    <source>
        <dbReference type="ARBA" id="ARBA00033067"/>
    </source>
</evidence>
<sequence length="356" mass="38593">MSDSILAPTPSAVADDRCLAERTVAITGGTGSFGSTMAAHLLRRGVGAVHVLSRDEAKQHDMRVAFADERLRFFLGDVRDRESVAAAFVGADHVFHAAALKQVPSCEFFPLQAVQTNVLGSHNVIEAAHAAGVASVVCLSTDKAVHPINAMGQSKALMEKTAQAFARQHPGSATVVSITRYGNVMYSRGSVIPLFVRQIAEGVPMTLTDPAMTRFLMSLGESVDLVEHAFERAVPGDLFVRKAPACTMQTLAQSVAALLGVPDHPIQVIGTRHGEKQHETLLSREEMTSALDEGDYYRVPVDARSMEYSLYFEEGDQGAVRRTDYTSENTVRMDVEQTVELLRTLPEFAHLNGAAR</sequence>
<dbReference type="GO" id="GO:0009103">
    <property type="term" value="P:lipopolysaccharide biosynthetic process"/>
    <property type="evidence" value="ECO:0007669"/>
    <property type="project" value="UniProtKB-KW"/>
</dbReference>